<dbReference type="OMA" id="AAPMYHS"/>
<accession>A0A401TPD1</accession>
<protein>
    <submittedName>
        <fullName evidence="6">Uncharacterized protein</fullName>
    </submittedName>
</protein>
<dbReference type="PANTHER" id="PTHR23220">
    <property type="entry name" value="INTEGRIN ALPHA"/>
    <property type="match status" value="1"/>
</dbReference>
<keyword evidence="5" id="KW-0675">Receptor</keyword>
<dbReference type="GO" id="GO:0009897">
    <property type="term" value="C:external side of plasma membrane"/>
    <property type="evidence" value="ECO:0007669"/>
    <property type="project" value="TreeGrafter"/>
</dbReference>
<dbReference type="InterPro" id="IPR028994">
    <property type="entry name" value="Integrin_alpha_N"/>
</dbReference>
<evidence type="ECO:0000256" key="2">
    <source>
        <dbReference type="ARBA" id="ARBA00022737"/>
    </source>
</evidence>
<evidence type="ECO:0000256" key="5">
    <source>
        <dbReference type="RuleBase" id="RU003762"/>
    </source>
</evidence>
<dbReference type="PROSITE" id="PS51470">
    <property type="entry name" value="FG_GAP"/>
    <property type="match status" value="1"/>
</dbReference>
<dbReference type="Pfam" id="PF01839">
    <property type="entry name" value="FG-GAP"/>
    <property type="match status" value="1"/>
</dbReference>
<proteinExistence type="inferred from homology"/>
<evidence type="ECO:0000256" key="4">
    <source>
        <dbReference type="PROSITE-ProRule" id="PRU00803"/>
    </source>
</evidence>
<evidence type="ECO:0000256" key="3">
    <source>
        <dbReference type="ARBA" id="ARBA00023180"/>
    </source>
</evidence>
<dbReference type="Gene3D" id="2.130.10.130">
    <property type="entry name" value="Integrin alpha, N-terminal"/>
    <property type="match status" value="1"/>
</dbReference>
<dbReference type="EMBL" id="BEZZ01130339">
    <property type="protein sequence ID" value="GCC44479.1"/>
    <property type="molecule type" value="Genomic_DNA"/>
</dbReference>
<organism evidence="6 7">
    <name type="scientific">Chiloscyllium punctatum</name>
    <name type="common">Brownbanded bambooshark</name>
    <name type="synonym">Hemiscyllium punctatum</name>
    <dbReference type="NCBI Taxonomy" id="137246"/>
    <lineage>
        <taxon>Eukaryota</taxon>
        <taxon>Metazoa</taxon>
        <taxon>Chordata</taxon>
        <taxon>Craniata</taxon>
        <taxon>Vertebrata</taxon>
        <taxon>Chondrichthyes</taxon>
        <taxon>Elasmobranchii</taxon>
        <taxon>Galeomorphii</taxon>
        <taxon>Galeoidea</taxon>
        <taxon>Orectolobiformes</taxon>
        <taxon>Hemiscylliidae</taxon>
        <taxon>Chiloscyllium</taxon>
    </lineage>
</organism>
<keyword evidence="3" id="KW-0325">Glycoprotein</keyword>
<dbReference type="InterPro" id="IPR013517">
    <property type="entry name" value="FG-GAP"/>
</dbReference>
<evidence type="ECO:0000313" key="7">
    <source>
        <dbReference type="Proteomes" id="UP000287033"/>
    </source>
</evidence>
<dbReference type="GO" id="GO:0033627">
    <property type="term" value="P:cell adhesion mediated by integrin"/>
    <property type="evidence" value="ECO:0007669"/>
    <property type="project" value="TreeGrafter"/>
</dbReference>
<comment type="similarity">
    <text evidence="5">Belongs to the integrin alpha chain family.</text>
</comment>
<dbReference type="SMART" id="SM00191">
    <property type="entry name" value="Int_alpha"/>
    <property type="match status" value="1"/>
</dbReference>
<dbReference type="GO" id="GO:0005178">
    <property type="term" value="F:integrin binding"/>
    <property type="evidence" value="ECO:0007669"/>
    <property type="project" value="TreeGrafter"/>
</dbReference>
<keyword evidence="2" id="KW-0677">Repeat</keyword>
<comment type="subcellular location">
    <subcellularLocation>
        <location evidence="5">Membrane</location>
        <topology evidence="5">Single-pass type I membrane protein</topology>
    </subcellularLocation>
</comment>
<evidence type="ECO:0000256" key="1">
    <source>
        <dbReference type="ARBA" id="ARBA00022729"/>
    </source>
</evidence>
<dbReference type="PRINTS" id="PR01185">
    <property type="entry name" value="INTEGRINA"/>
</dbReference>
<dbReference type="AlphaFoldDB" id="A0A401TPD1"/>
<dbReference type="Proteomes" id="UP000287033">
    <property type="component" value="Unassembled WGS sequence"/>
</dbReference>
<evidence type="ECO:0000313" key="6">
    <source>
        <dbReference type="EMBL" id="GCC44479.1"/>
    </source>
</evidence>
<keyword evidence="5" id="KW-0130">Cell adhesion</keyword>
<dbReference type="InterPro" id="IPR000413">
    <property type="entry name" value="Integrin_alpha"/>
</dbReference>
<dbReference type="GO" id="GO:0008305">
    <property type="term" value="C:integrin complex"/>
    <property type="evidence" value="ECO:0007669"/>
    <property type="project" value="InterPro"/>
</dbReference>
<dbReference type="STRING" id="137246.A0A401TPD1"/>
<dbReference type="GO" id="GO:0007160">
    <property type="term" value="P:cell-matrix adhesion"/>
    <property type="evidence" value="ECO:0007669"/>
    <property type="project" value="TreeGrafter"/>
</dbReference>
<keyword evidence="1" id="KW-0732">Signal</keyword>
<dbReference type="InterPro" id="IPR013519">
    <property type="entry name" value="Int_alpha_beta-p"/>
</dbReference>
<sequence length="130" mass="14738">EVRVRRLCADLRARVCQSDADLQTFYFQSPGYTVKEAKKGRRTFYVTGAPRYQHKGQVLVFESRILRDNIVGKQIGSYFGSEVCPVDLDKDGQTDLLLVAAPMYHSPRHGGMVTVYTVDRTVSRPDRRPG</sequence>
<keyword evidence="5" id="KW-0401">Integrin</keyword>
<dbReference type="GO" id="GO:0007229">
    <property type="term" value="P:integrin-mediated signaling pathway"/>
    <property type="evidence" value="ECO:0007669"/>
    <property type="project" value="UniProtKB-KW"/>
</dbReference>
<dbReference type="SUPFAM" id="SSF69318">
    <property type="entry name" value="Integrin alpha N-terminal domain"/>
    <property type="match status" value="1"/>
</dbReference>
<comment type="caution">
    <text evidence="6">The sequence shown here is derived from an EMBL/GenBank/DDBJ whole genome shotgun (WGS) entry which is preliminary data.</text>
</comment>
<reference evidence="6 7" key="1">
    <citation type="journal article" date="2018" name="Nat. Ecol. Evol.">
        <title>Shark genomes provide insights into elasmobranch evolution and the origin of vertebrates.</title>
        <authorList>
            <person name="Hara Y"/>
            <person name="Yamaguchi K"/>
            <person name="Onimaru K"/>
            <person name="Kadota M"/>
            <person name="Koyanagi M"/>
            <person name="Keeley SD"/>
            <person name="Tatsumi K"/>
            <person name="Tanaka K"/>
            <person name="Motone F"/>
            <person name="Kageyama Y"/>
            <person name="Nozu R"/>
            <person name="Adachi N"/>
            <person name="Nishimura O"/>
            <person name="Nakagawa R"/>
            <person name="Tanegashima C"/>
            <person name="Kiyatake I"/>
            <person name="Matsumoto R"/>
            <person name="Murakumo K"/>
            <person name="Nishida K"/>
            <person name="Terakita A"/>
            <person name="Kuratani S"/>
            <person name="Sato K"/>
            <person name="Hyodo S Kuraku.S."/>
        </authorList>
    </citation>
    <scope>NUCLEOTIDE SEQUENCE [LARGE SCALE GENOMIC DNA]</scope>
</reference>
<gene>
    <name evidence="6" type="ORF">chiPu_0028378</name>
</gene>
<feature type="repeat" description="FG-GAP" evidence="4">
    <location>
        <begin position="65"/>
        <end position="125"/>
    </location>
</feature>
<dbReference type="PANTHER" id="PTHR23220:SF134">
    <property type="entry name" value="INTEGRIN ALPHA-2 DOMAIN-CONTAINING PROTEIN"/>
    <property type="match status" value="1"/>
</dbReference>
<keyword evidence="7" id="KW-1185">Reference proteome</keyword>
<name>A0A401TPD1_CHIPU</name>
<dbReference type="GO" id="GO:0098609">
    <property type="term" value="P:cell-cell adhesion"/>
    <property type="evidence" value="ECO:0007669"/>
    <property type="project" value="TreeGrafter"/>
</dbReference>
<feature type="non-terminal residue" evidence="6">
    <location>
        <position position="1"/>
    </location>
</feature>
<dbReference type="OrthoDB" id="5317514at2759"/>